<dbReference type="InterPro" id="IPR036890">
    <property type="entry name" value="HATPase_C_sf"/>
</dbReference>
<feature type="transmembrane region" description="Helical" evidence="16">
    <location>
        <begin position="464"/>
        <end position="482"/>
    </location>
</feature>
<dbReference type="Gene3D" id="3.30.565.10">
    <property type="entry name" value="Histidine kinase-like ATPase, C-terminal domain"/>
    <property type="match status" value="1"/>
</dbReference>
<dbReference type="RefSeq" id="WP_200354009.1">
    <property type="nucleotide sequence ID" value="NZ_JAENIL010000004.1"/>
</dbReference>
<evidence type="ECO:0000256" key="13">
    <source>
        <dbReference type="ARBA" id="ARBA00023014"/>
    </source>
</evidence>
<dbReference type="Proteomes" id="UP000617628">
    <property type="component" value="Unassembled WGS sequence"/>
</dbReference>
<comment type="cofactor">
    <cofactor evidence="2">
        <name>[4Fe-4S] cluster</name>
        <dbReference type="ChEBI" id="CHEBI:49883"/>
    </cofactor>
</comment>
<accession>A0A934RRZ4</accession>
<keyword evidence="8" id="KW-0808">Transferase</keyword>
<keyword evidence="16" id="KW-1133">Transmembrane helix</keyword>
<evidence type="ECO:0000256" key="11">
    <source>
        <dbReference type="ARBA" id="ARBA00023004"/>
    </source>
</evidence>
<evidence type="ECO:0000256" key="3">
    <source>
        <dbReference type="ARBA" id="ARBA00004496"/>
    </source>
</evidence>
<dbReference type="GO" id="GO:0046872">
    <property type="term" value="F:metal ion binding"/>
    <property type="evidence" value="ECO:0007669"/>
    <property type="project" value="UniProtKB-KW"/>
</dbReference>
<evidence type="ECO:0000256" key="4">
    <source>
        <dbReference type="ARBA" id="ARBA00012438"/>
    </source>
</evidence>
<keyword evidence="11" id="KW-0408">Iron</keyword>
<dbReference type="AlphaFoldDB" id="A0A934RRZ4"/>
<keyword evidence="13" id="KW-0411">Iron-sulfur</keyword>
<dbReference type="EMBL" id="JAENIL010000004">
    <property type="protein sequence ID" value="MBK1875792.1"/>
    <property type="molecule type" value="Genomic_DNA"/>
</dbReference>
<keyword evidence="6" id="KW-0004">4Fe-4S</keyword>
<keyword evidence="16" id="KW-0472">Membrane</keyword>
<dbReference type="GO" id="GO:0046983">
    <property type="term" value="F:protein dimerization activity"/>
    <property type="evidence" value="ECO:0007669"/>
    <property type="project" value="InterPro"/>
</dbReference>
<evidence type="ECO:0000256" key="1">
    <source>
        <dbReference type="ARBA" id="ARBA00000085"/>
    </source>
</evidence>
<dbReference type="PRINTS" id="PR00344">
    <property type="entry name" value="BCTRLSENSOR"/>
</dbReference>
<protein>
    <recommendedName>
        <fullName evidence="5">Oxygen sensor histidine kinase NreB</fullName>
        <ecNumber evidence="4">2.7.13.3</ecNumber>
    </recommendedName>
    <alternativeName>
        <fullName evidence="15">Nitrogen regulation protein B</fullName>
    </alternativeName>
</protein>
<dbReference type="PANTHER" id="PTHR24421">
    <property type="entry name" value="NITRATE/NITRITE SENSOR PROTEIN NARX-RELATED"/>
    <property type="match status" value="1"/>
</dbReference>
<evidence type="ECO:0000256" key="8">
    <source>
        <dbReference type="ARBA" id="ARBA00022679"/>
    </source>
</evidence>
<evidence type="ECO:0000256" key="7">
    <source>
        <dbReference type="ARBA" id="ARBA00022490"/>
    </source>
</evidence>
<feature type="domain" description="Histidine kinase" evidence="17">
    <location>
        <begin position="501"/>
        <end position="689"/>
    </location>
</feature>
<evidence type="ECO:0000256" key="9">
    <source>
        <dbReference type="ARBA" id="ARBA00022723"/>
    </source>
</evidence>
<evidence type="ECO:0000256" key="12">
    <source>
        <dbReference type="ARBA" id="ARBA00023012"/>
    </source>
</evidence>
<dbReference type="Pfam" id="PF07730">
    <property type="entry name" value="HisKA_3"/>
    <property type="match status" value="1"/>
</dbReference>
<dbReference type="SMART" id="SM00387">
    <property type="entry name" value="HATPase_c"/>
    <property type="match status" value="1"/>
</dbReference>
<dbReference type="InterPro" id="IPR011712">
    <property type="entry name" value="Sig_transdc_His_kin_sub3_dim/P"/>
</dbReference>
<evidence type="ECO:0000256" key="6">
    <source>
        <dbReference type="ARBA" id="ARBA00022485"/>
    </source>
</evidence>
<evidence type="ECO:0000256" key="16">
    <source>
        <dbReference type="SAM" id="Phobius"/>
    </source>
</evidence>
<dbReference type="Gene3D" id="1.20.5.1930">
    <property type="match status" value="1"/>
</dbReference>
<comment type="subcellular location">
    <subcellularLocation>
        <location evidence="3">Cytoplasm</location>
    </subcellularLocation>
</comment>
<proteinExistence type="predicted"/>
<comment type="catalytic activity">
    <reaction evidence="1">
        <text>ATP + protein L-histidine = ADP + protein N-phospho-L-histidine.</text>
        <dbReference type="EC" id="2.7.13.3"/>
    </reaction>
</comment>
<dbReference type="CDD" id="cd16917">
    <property type="entry name" value="HATPase_UhpB-NarQ-NarX-like"/>
    <property type="match status" value="1"/>
</dbReference>
<dbReference type="EC" id="2.7.13.3" evidence="4"/>
<dbReference type="Pfam" id="PF02518">
    <property type="entry name" value="HATPase_c"/>
    <property type="match status" value="1"/>
</dbReference>
<evidence type="ECO:0000259" key="17">
    <source>
        <dbReference type="PROSITE" id="PS50109"/>
    </source>
</evidence>
<organism evidence="18 19">
    <name type="scientific">Pelagicoccus mobilis</name>
    <dbReference type="NCBI Taxonomy" id="415221"/>
    <lineage>
        <taxon>Bacteria</taxon>
        <taxon>Pseudomonadati</taxon>
        <taxon>Verrucomicrobiota</taxon>
        <taxon>Opitutia</taxon>
        <taxon>Puniceicoccales</taxon>
        <taxon>Pelagicoccaceae</taxon>
        <taxon>Pelagicoccus</taxon>
    </lineage>
</organism>
<comment type="caution">
    <text evidence="18">The sequence shown here is derived from an EMBL/GenBank/DDBJ whole genome shotgun (WGS) entry which is preliminary data.</text>
</comment>
<dbReference type="InterPro" id="IPR005467">
    <property type="entry name" value="His_kinase_dom"/>
</dbReference>
<keyword evidence="9" id="KW-0479">Metal-binding</keyword>
<keyword evidence="7" id="KW-0963">Cytoplasm</keyword>
<dbReference type="GO" id="GO:0051539">
    <property type="term" value="F:4 iron, 4 sulfur cluster binding"/>
    <property type="evidence" value="ECO:0007669"/>
    <property type="project" value="UniProtKB-KW"/>
</dbReference>
<evidence type="ECO:0000256" key="5">
    <source>
        <dbReference type="ARBA" id="ARBA00017322"/>
    </source>
</evidence>
<dbReference type="InterPro" id="IPR004358">
    <property type="entry name" value="Sig_transdc_His_kin-like_C"/>
</dbReference>
<dbReference type="PROSITE" id="PS50109">
    <property type="entry name" value="HIS_KIN"/>
    <property type="match status" value="1"/>
</dbReference>
<gene>
    <name evidence="18" type="ORF">JIN87_02870</name>
</gene>
<dbReference type="GO" id="GO:0005737">
    <property type="term" value="C:cytoplasm"/>
    <property type="evidence" value="ECO:0007669"/>
    <property type="project" value="UniProtKB-SubCell"/>
</dbReference>
<evidence type="ECO:0000256" key="15">
    <source>
        <dbReference type="ARBA" id="ARBA00030800"/>
    </source>
</evidence>
<keyword evidence="10 18" id="KW-0418">Kinase</keyword>
<dbReference type="SUPFAM" id="SSF55874">
    <property type="entry name" value="ATPase domain of HSP90 chaperone/DNA topoisomerase II/histidine kinase"/>
    <property type="match status" value="1"/>
</dbReference>
<comment type="function">
    <text evidence="14">Member of the two-component regulatory system NreB/NreC involved in the control of dissimilatory nitrate/nitrite reduction in response to oxygen. NreB functions as a direct oxygen sensor histidine kinase which is autophosphorylated, in the absence of oxygen, probably at the conserved histidine residue, and transfers its phosphate group probably to a conserved aspartate residue of NreC. NreB/NreC activates the expression of the nitrate (narGHJI) and nitrite (nir) reductase operons, as well as the putative nitrate transporter gene narT.</text>
</comment>
<keyword evidence="19" id="KW-1185">Reference proteome</keyword>
<keyword evidence="16" id="KW-0812">Transmembrane</keyword>
<evidence type="ECO:0000313" key="19">
    <source>
        <dbReference type="Proteomes" id="UP000617628"/>
    </source>
</evidence>
<evidence type="ECO:0000256" key="14">
    <source>
        <dbReference type="ARBA" id="ARBA00024827"/>
    </source>
</evidence>
<dbReference type="GO" id="GO:0016020">
    <property type="term" value="C:membrane"/>
    <property type="evidence" value="ECO:0007669"/>
    <property type="project" value="InterPro"/>
</dbReference>
<sequence>MAVRFTPSSSVIAFLVTLFLGVSSSLAVSPKNPGELVEQQAQEKDDRSGWLLTRISELETERDELIATLAQLPRHDPVVFQNHLGFHSAFELSEGEDTESPHTLTFSFWRRQFIRSIALAPATSPFGPADEAYAFPRRFKVEVLEEAAGEYSTVVDWMEEDFPNPGAYPAFFSDIELWADEIRITVPKRDENGDYVYFALGEIYFFGGKPAQPLDNVALWNGTSISSSDSFSLLPHWDVEFLRDRVNNLGFPVMENRDESRKDMIIIPEDGPELPEEIEIIVDFSAIGSTVGRMDIWPAEPPKDLALLGFGFPEDVTIEFSTNKEFEGARGVAPQAIISSRRTAFRSLFSARVRPLKARYARIRMSGLQEVNGRRILGLGEIALYRKDGSLARGAIVSITGVPEEYQEELMRLQDGYSWGRQILSELEWIKGLAERRPIDQRLALVRRELGTARKAWRSWQRRLLYMGGGVLVVFFLGALIMQHRKRKRMLRRLGERITRDLHDEVGSNLGSITLLADDLAGASEESDFKEDLDDLSLMAREANASLREIVWGSEQKSVSLSDLLKKLIERAERVLRGVELKVDLPQNCPDVEVPLTAKRHLIMFFKEVVHNCARHAEARKLSLSASIIDAKLCLSIQDDGVGFDVSKRSSGWGLSNMKKRGEELGGEVDISSKLGEGTLIEMRVPLEMLSKEPKHSYKTSN</sequence>
<evidence type="ECO:0000256" key="2">
    <source>
        <dbReference type="ARBA" id="ARBA00001966"/>
    </source>
</evidence>
<dbReference type="InterPro" id="IPR050482">
    <property type="entry name" value="Sensor_HK_TwoCompSys"/>
</dbReference>
<name>A0A934RRZ4_9BACT</name>
<reference evidence="18" key="1">
    <citation type="submission" date="2021-01" db="EMBL/GenBank/DDBJ databases">
        <title>Modified the classification status of verrucomicrobia.</title>
        <authorList>
            <person name="Feng X."/>
        </authorList>
    </citation>
    <scope>NUCLEOTIDE SEQUENCE</scope>
    <source>
        <strain evidence="18">KCTC 13126</strain>
    </source>
</reference>
<evidence type="ECO:0000313" key="18">
    <source>
        <dbReference type="EMBL" id="MBK1875792.1"/>
    </source>
</evidence>
<keyword evidence="12" id="KW-0902">Two-component regulatory system</keyword>
<dbReference type="GO" id="GO:0000155">
    <property type="term" value="F:phosphorelay sensor kinase activity"/>
    <property type="evidence" value="ECO:0007669"/>
    <property type="project" value="InterPro"/>
</dbReference>
<dbReference type="InterPro" id="IPR003594">
    <property type="entry name" value="HATPase_dom"/>
</dbReference>
<evidence type="ECO:0000256" key="10">
    <source>
        <dbReference type="ARBA" id="ARBA00022777"/>
    </source>
</evidence>